<proteinExistence type="inferred from homology"/>
<organism evidence="3 4">
    <name type="scientific">Roseomonas nitratireducens</name>
    <dbReference type="NCBI Taxonomy" id="2820810"/>
    <lineage>
        <taxon>Bacteria</taxon>
        <taxon>Pseudomonadati</taxon>
        <taxon>Pseudomonadota</taxon>
        <taxon>Alphaproteobacteria</taxon>
        <taxon>Acetobacterales</taxon>
        <taxon>Roseomonadaceae</taxon>
        <taxon>Roseomonas</taxon>
    </lineage>
</organism>
<dbReference type="Gene3D" id="3.40.1350.10">
    <property type="match status" value="1"/>
</dbReference>
<dbReference type="PANTHER" id="PTHR34039">
    <property type="entry name" value="UPF0102 PROTEIN YRAN"/>
    <property type="match status" value="1"/>
</dbReference>
<dbReference type="RefSeq" id="WP_209353406.1">
    <property type="nucleotide sequence ID" value="NZ_JAGIYZ010000021.1"/>
</dbReference>
<evidence type="ECO:0000256" key="2">
    <source>
        <dbReference type="HAMAP-Rule" id="MF_00048"/>
    </source>
</evidence>
<sequence length="130" mass="13780">MHDFGDRTRRLIRGRRAQAAGLDAEAIAAAALAREGWAVLARRARTPAGEIDMVAERDGLLAFVEVKARPSLSEAALALGARQRARLLAAAECWLAAHPGHGAAGMRFDVVIVAADGTARRIADAFRLGD</sequence>
<dbReference type="HAMAP" id="MF_00048">
    <property type="entry name" value="UPF0102"/>
    <property type="match status" value="1"/>
</dbReference>
<dbReference type="Proteomes" id="UP000680815">
    <property type="component" value="Unassembled WGS sequence"/>
</dbReference>
<dbReference type="InterPro" id="IPR003509">
    <property type="entry name" value="UPF0102_YraN-like"/>
</dbReference>
<accession>A0ABS4AXE0</accession>
<protein>
    <recommendedName>
        <fullName evidence="2">UPF0102 protein J5Y09_19035</fullName>
    </recommendedName>
</protein>
<dbReference type="PANTHER" id="PTHR34039:SF1">
    <property type="entry name" value="UPF0102 PROTEIN YRAN"/>
    <property type="match status" value="1"/>
</dbReference>
<dbReference type="InterPro" id="IPR011856">
    <property type="entry name" value="tRNA_endonuc-like_dom_sf"/>
</dbReference>
<evidence type="ECO:0000313" key="3">
    <source>
        <dbReference type="EMBL" id="MBP0466029.1"/>
    </source>
</evidence>
<comment type="similarity">
    <text evidence="1 2">Belongs to the UPF0102 family.</text>
</comment>
<dbReference type="InterPro" id="IPR011335">
    <property type="entry name" value="Restrct_endonuc-II-like"/>
</dbReference>
<dbReference type="SUPFAM" id="SSF52980">
    <property type="entry name" value="Restriction endonuclease-like"/>
    <property type="match status" value="1"/>
</dbReference>
<dbReference type="EMBL" id="JAGIYZ010000021">
    <property type="protein sequence ID" value="MBP0466029.1"/>
    <property type="molecule type" value="Genomic_DNA"/>
</dbReference>
<keyword evidence="4" id="KW-1185">Reference proteome</keyword>
<comment type="caution">
    <text evidence="3">The sequence shown here is derived from an EMBL/GenBank/DDBJ whole genome shotgun (WGS) entry which is preliminary data.</text>
</comment>
<name>A0ABS4AXE0_9PROT</name>
<dbReference type="Pfam" id="PF02021">
    <property type="entry name" value="UPF0102"/>
    <property type="match status" value="1"/>
</dbReference>
<gene>
    <name evidence="3" type="ORF">J5Y09_19035</name>
</gene>
<reference evidence="3 4" key="1">
    <citation type="submission" date="2021-03" db="EMBL/GenBank/DDBJ databases">
        <authorList>
            <person name="So Y."/>
        </authorList>
    </citation>
    <scope>NUCLEOTIDE SEQUENCE [LARGE SCALE GENOMIC DNA]</scope>
    <source>
        <strain evidence="3 4">PWR1</strain>
    </source>
</reference>
<evidence type="ECO:0000313" key="4">
    <source>
        <dbReference type="Proteomes" id="UP000680815"/>
    </source>
</evidence>
<evidence type="ECO:0000256" key="1">
    <source>
        <dbReference type="ARBA" id="ARBA00006738"/>
    </source>
</evidence>